<evidence type="ECO:0000256" key="4">
    <source>
        <dbReference type="ARBA" id="ARBA00022692"/>
    </source>
</evidence>
<evidence type="ECO:0000256" key="6">
    <source>
        <dbReference type="ARBA" id="ARBA00022882"/>
    </source>
</evidence>
<feature type="transmembrane region" description="Helical" evidence="12">
    <location>
        <begin position="169"/>
        <end position="191"/>
    </location>
</feature>
<dbReference type="GO" id="GO:0008076">
    <property type="term" value="C:voltage-gated potassium channel complex"/>
    <property type="evidence" value="ECO:0007669"/>
    <property type="project" value="InterPro"/>
</dbReference>
<keyword evidence="3" id="KW-0633">Potassium transport</keyword>
<feature type="domain" description="Ion transport" evidence="13">
    <location>
        <begin position="18"/>
        <end position="223"/>
    </location>
</feature>
<dbReference type="Gene3D" id="1.20.120.350">
    <property type="entry name" value="Voltage-gated potassium channels. Chain C"/>
    <property type="match status" value="1"/>
</dbReference>
<gene>
    <name evidence="14" type="ORF">Ctma_0558</name>
</gene>
<dbReference type="PANTHER" id="PTHR11537:SF254">
    <property type="entry name" value="POTASSIUM VOLTAGE-GATED CHANNEL PROTEIN SHAB"/>
    <property type="match status" value="1"/>
</dbReference>
<evidence type="ECO:0000256" key="5">
    <source>
        <dbReference type="ARBA" id="ARBA00022826"/>
    </source>
</evidence>
<keyword evidence="11" id="KW-0407">Ion channel</keyword>
<keyword evidence="4 12" id="KW-0812">Transmembrane</keyword>
<reference evidence="14" key="1">
    <citation type="submission" date="2023-10" db="EMBL/GenBank/DDBJ databases">
        <title>The first scallop-associated chemosynthetic bacterial symbiont.</title>
        <authorList>
            <person name="Lin Y.-T."/>
            <person name="Sun J."/>
            <person name="Ip J.C.-H."/>
            <person name="He X."/>
            <person name="Gao Z.-M."/>
            <person name="Perez M."/>
            <person name="Xu T."/>
            <person name="Qian P.-Y."/>
            <person name="Qiu J.-W."/>
        </authorList>
    </citation>
    <scope>NUCLEOTIDE SEQUENCE</scope>
    <source>
        <strain evidence="14">Gill1</strain>
    </source>
</reference>
<evidence type="ECO:0000256" key="1">
    <source>
        <dbReference type="ARBA" id="ARBA00004141"/>
    </source>
</evidence>
<evidence type="ECO:0000256" key="3">
    <source>
        <dbReference type="ARBA" id="ARBA00022538"/>
    </source>
</evidence>
<keyword evidence="7" id="KW-0630">Potassium</keyword>
<dbReference type="InterPro" id="IPR005821">
    <property type="entry name" value="Ion_trans_dom"/>
</dbReference>
<sequence>MKTTTHFDLKLSIKQGWWFLLVTKFFTLLAVVAFSLSTLPNLSKEQYELINLCQSTLLIIFIMEYMIRLYLSKNKKKTVFGFYGVVDFLSIAPSLLLSADTQVLRVLRLLSIFNHLKYSKAINRLTSAITENKDELVLFFTASVVMLFLSAAGVYVLENPAQPEVFRSIFDSLWWAVATLTTVGYGDIYPITVGGKLLTYVILMIGLSTVAIPTGLIASTLSQRK</sequence>
<evidence type="ECO:0000256" key="10">
    <source>
        <dbReference type="ARBA" id="ARBA00023136"/>
    </source>
</evidence>
<evidence type="ECO:0000313" key="14">
    <source>
        <dbReference type="EMBL" id="WXT99854.1"/>
    </source>
</evidence>
<evidence type="ECO:0000256" key="2">
    <source>
        <dbReference type="ARBA" id="ARBA00022448"/>
    </source>
</evidence>
<evidence type="ECO:0000256" key="12">
    <source>
        <dbReference type="SAM" id="Phobius"/>
    </source>
</evidence>
<name>A0AAU6PFU6_9GAMM</name>
<evidence type="ECO:0000256" key="9">
    <source>
        <dbReference type="ARBA" id="ARBA00023065"/>
    </source>
</evidence>
<evidence type="ECO:0000256" key="8">
    <source>
        <dbReference type="ARBA" id="ARBA00022989"/>
    </source>
</evidence>
<keyword evidence="5" id="KW-0631">Potassium channel</keyword>
<feature type="transmembrane region" description="Helical" evidence="12">
    <location>
        <begin position="79"/>
        <end position="99"/>
    </location>
</feature>
<proteinExistence type="predicted"/>
<keyword evidence="6" id="KW-0851">Voltage-gated channel</keyword>
<dbReference type="SUPFAM" id="SSF81324">
    <property type="entry name" value="Voltage-gated potassium channels"/>
    <property type="match status" value="1"/>
</dbReference>
<protein>
    <recommendedName>
        <fullName evidence="13">Ion transport domain-containing protein</fullName>
    </recommendedName>
</protein>
<keyword evidence="9" id="KW-0406">Ion transport</keyword>
<evidence type="ECO:0000256" key="11">
    <source>
        <dbReference type="ARBA" id="ARBA00023303"/>
    </source>
</evidence>
<dbReference type="PANTHER" id="PTHR11537">
    <property type="entry name" value="VOLTAGE-GATED POTASSIUM CHANNEL"/>
    <property type="match status" value="1"/>
</dbReference>
<dbReference type="InterPro" id="IPR027359">
    <property type="entry name" value="Volt_channel_dom_sf"/>
</dbReference>
<dbReference type="Gene3D" id="1.10.287.70">
    <property type="match status" value="1"/>
</dbReference>
<keyword evidence="2" id="KW-0813">Transport</keyword>
<dbReference type="GO" id="GO:0005249">
    <property type="term" value="F:voltage-gated potassium channel activity"/>
    <property type="evidence" value="ECO:0007669"/>
    <property type="project" value="InterPro"/>
</dbReference>
<dbReference type="InterPro" id="IPR028325">
    <property type="entry name" value="VG_K_chnl"/>
</dbReference>
<feature type="transmembrane region" description="Helical" evidence="12">
    <location>
        <begin position="197"/>
        <end position="221"/>
    </location>
</feature>
<keyword evidence="10 12" id="KW-0472">Membrane</keyword>
<organism evidence="14">
    <name type="scientific">Catillopecten margaritatus gill symbiont</name>
    <dbReference type="NCBI Taxonomy" id="3083288"/>
    <lineage>
        <taxon>Bacteria</taxon>
        <taxon>Pseudomonadati</taxon>
        <taxon>Pseudomonadota</taxon>
        <taxon>Gammaproteobacteria</taxon>
        <taxon>sulfur-oxidizing symbionts</taxon>
    </lineage>
</organism>
<dbReference type="AlphaFoldDB" id="A0AAU6PFU6"/>
<dbReference type="PRINTS" id="PR00169">
    <property type="entry name" value="KCHANNEL"/>
</dbReference>
<feature type="transmembrane region" description="Helical" evidence="12">
    <location>
        <begin position="16"/>
        <end position="37"/>
    </location>
</feature>
<feature type="transmembrane region" description="Helical" evidence="12">
    <location>
        <begin position="49"/>
        <end position="67"/>
    </location>
</feature>
<evidence type="ECO:0000259" key="13">
    <source>
        <dbReference type="Pfam" id="PF00520"/>
    </source>
</evidence>
<dbReference type="Pfam" id="PF00520">
    <property type="entry name" value="Ion_trans"/>
    <property type="match status" value="1"/>
</dbReference>
<accession>A0AAU6PFU6</accession>
<keyword evidence="8 12" id="KW-1133">Transmembrane helix</keyword>
<dbReference type="EMBL" id="CP138327">
    <property type="protein sequence ID" value="WXT99854.1"/>
    <property type="molecule type" value="Genomic_DNA"/>
</dbReference>
<evidence type="ECO:0000256" key="7">
    <source>
        <dbReference type="ARBA" id="ARBA00022958"/>
    </source>
</evidence>
<feature type="transmembrane region" description="Helical" evidence="12">
    <location>
        <begin position="136"/>
        <end position="157"/>
    </location>
</feature>
<comment type="subcellular location">
    <subcellularLocation>
        <location evidence="1">Membrane</location>
        <topology evidence="1">Multi-pass membrane protein</topology>
    </subcellularLocation>
</comment>
<dbReference type="GO" id="GO:0001508">
    <property type="term" value="P:action potential"/>
    <property type="evidence" value="ECO:0007669"/>
    <property type="project" value="TreeGrafter"/>
</dbReference>